<evidence type="ECO:0000313" key="2">
    <source>
        <dbReference type="Proteomes" id="UP000295479"/>
    </source>
</evidence>
<reference evidence="1 2" key="1">
    <citation type="submission" date="2019-03" db="EMBL/GenBank/DDBJ databases">
        <title>Flavobacterium AR-3-4 sp. nov. isolated from arctic soil.</title>
        <authorList>
            <person name="Chaudhary D.K."/>
        </authorList>
    </citation>
    <scope>NUCLEOTIDE SEQUENCE [LARGE SCALE GENOMIC DNA]</scope>
    <source>
        <strain evidence="1 2">AR-3-4</strain>
    </source>
</reference>
<protein>
    <submittedName>
        <fullName evidence="1">Uncharacterized protein</fullName>
    </submittedName>
</protein>
<keyword evidence="2" id="KW-1185">Reference proteome</keyword>
<comment type="caution">
    <text evidence="1">The sequence shown here is derived from an EMBL/GenBank/DDBJ whole genome shotgun (WGS) entry which is preliminary data.</text>
</comment>
<proteinExistence type="predicted"/>
<name>A0A4R5CL64_9FLAO</name>
<dbReference type="OrthoDB" id="1342881at2"/>
<gene>
    <name evidence="1" type="ORF">E0F76_01185</name>
</gene>
<accession>A0A4R5CL64</accession>
<dbReference type="Proteomes" id="UP000295479">
    <property type="component" value="Unassembled WGS sequence"/>
</dbReference>
<dbReference type="EMBL" id="SMFK01000001">
    <property type="protein sequence ID" value="TDD99370.1"/>
    <property type="molecule type" value="Genomic_DNA"/>
</dbReference>
<evidence type="ECO:0000313" key="1">
    <source>
        <dbReference type="EMBL" id="TDD99370.1"/>
    </source>
</evidence>
<sequence>MKKFASLFLIVTLFYNVLGFYMMFADQKEQSWVTAMEKTDDSKFEIFEINIKPYAYIVDSGFEEKNEDIIINNTTYHVFKNRIQNNVLKLYCIKNIHKAAINKDLKKIVDSQLFETNSNKENPTKKLLKSFIKDYIPNDEVCYDFNLKNGFKDSVSSNLPNKRIHSGHLFINLPPPDFI</sequence>
<organism evidence="1 2">
    <name type="scientific">Flavobacterium cellulosilyticum</name>
    <dbReference type="NCBI Taxonomy" id="2541731"/>
    <lineage>
        <taxon>Bacteria</taxon>
        <taxon>Pseudomonadati</taxon>
        <taxon>Bacteroidota</taxon>
        <taxon>Flavobacteriia</taxon>
        <taxon>Flavobacteriales</taxon>
        <taxon>Flavobacteriaceae</taxon>
        <taxon>Flavobacterium</taxon>
    </lineage>
</organism>
<dbReference type="RefSeq" id="WP_132000510.1">
    <property type="nucleotide sequence ID" value="NZ_SMFK01000001.1"/>
</dbReference>
<dbReference type="AlphaFoldDB" id="A0A4R5CL64"/>